<dbReference type="InterPro" id="IPR001525">
    <property type="entry name" value="C5_MeTfrase"/>
</dbReference>
<dbReference type="PRINTS" id="PR00105">
    <property type="entry name" value="C5METTRFRASE"/>
</dbReference>
<keyword evidence="1 6" id="KW-0489">Methyltransferase</keyword>
<reference evidence="9 10" key="1">
    <citation type="submission" date="2019-09" db="EMBL/GenBank/DDBJ databases">
        <title>Draft genome sequences of 48 bacterial type strains from the CCUG.</title>
        <authorList>
            <person name="Tunovic T."/>
            <person name="Pineiro-Iglesias B."/>
            <person name="Unosson C."/>
            <person name="Inganas E."/>
            <person name="Ohlen M."/>
            <person name="Cardew S."/>
            <person name="Jensie-Markopoulos S."/>
            <person name="Salva-Serra F."/>
            <person name="Jaen-Luchoro D."/>
            <person name="Karlsson R."/>
            <person name="Svensson-Stadler L."/>
            <person name="Chun J."/>
            <person name="Moore E."/>
        </authorList>
    </citation>
    <scope>NUCLEOTIDE SEQUENCE [LARGE SCALE GENOMIC DNA]</scope>
    <source>
        <strain evidence="9 10">CCUG 34538</strain>
    </source>
</reference>
<feature type="active site" evidence="6">
    <location>
        <position position="99"/>
    </location>
</feature>
<evidence type="ECO:0000256" key="2">
    <source>
        <dbReference type="ARBA" id="ARBA00022679"/>
    </source>
</evidence>
<accession>A0AAV6EEN9</accession>
<dbReference type="GO" id="GO:0009307">
    <property type="term" value="P:DNA restriction-modification system"/>
    <property type="evidence" value="ECO:0007669"/>
    <property type="project" value="UniProtKB-KW"/>
</dbReference>
<comment type="caution">
    <text evidence="9">The sequence shown here is derived from an EMBL/GenBank/DDBJ whole genome shotgun (WGS) entry which is preliminary data.</text>
</comment>
<protein>
    <recommendedName>
        <fullName evidence="8">Cytosine-specific methyltransferase</fullName>
        <ecNumber evidence="8">2.1.1.37</ecNumber>
    </recommendedName>
</protein>
<dbReference type="RefSeq" id="WP_112000440.1">
    <property type="nucleotide sequence ID" value="NZ_CP053828.1"/>
</dbReference>
<keyword evidence="4" id="KW-0680">Restriction system</keyword>
<dbReference type="SUPFAM" id="SSF53335">
    <property type="entry name" value="S-adenosyl-L-methionine-dependent methyltransferases"/>
    <property type="match status" value="1"/>
</dbReference>
<dbReference type="GO" id="GO:0003886">
    <property type="term" value="F:DNA (cytosine-5-)-methyltransferase activity"/>
    <property type="evidence" value="ECO:0007669"/>
    <property type="project" value="UniProtKB-EC"/>
</dbReference>
<dbReference type="Proteomes" id="UP000423641">
    <property type="component" value="Unassembled WGS sequence"/>
</dbReference>
<evidence type="ECO:0000256" key="4">
    <source>
        <dbReference type="ARBA" id="ARBA00022747"/>
    </source>
</evidence>
<dbReference type="InterPro" id="IPR029063">
    <property type="entry name" value="SAM-dependent_MTases_sf"/>
</dbReference>
<dbReference type="AlphaFoldDB" id="A0AAV6EEN9"/>
<dbReference type="PANTHER" id="PTHR46098">
    <property type="entry name" value="TRNA (CYTOSINE(38)-C(5))-METHYLTRANSFERASE"/>
    <property type="match status" value="1"/>
</dbReference>
<evidence type="ECO:0000313" key="10">
    <source>
        <dbReference type="Proteomes" id="UP000423641"/>
    </source>
</evidence>
<gene>
    <name evidence="9" type="primary">dcm</name>
    <name evidence="9" type="ORF">F7P66_04115</name>
</gene>
<dbReference type="InterPro" id="IPR050750">
    <property type="entry name" value="C5-MTase"/>
</dbReference>
<evidence type="ECO:0000256" key="3">
    <source>
        <dbReference type="ARBA" id="ARBA00022691"/>
    </source>
</evidence>
<comment type="catalytic activity">
    <reaction evidence="5 8">
        <text>a 2'-deoxycytidine in DNA + S-adenosyl-L-methionine = a 5-methyl-2'-deoxycytidine in DNA + S-adenosyl-L-homocysteine + H(+)</text>
        <dbReference type="Rhea" id="RHEA:13681"/>
        <dbReference type="Rhea" id="RHEA-COMP:11369"/>
        <dbReference type="Rhea" id="RHEA-COMP:11370"/>
        <dbReference type="ChEBI" id="CHEBI:15378"/>
        <dbReference type="ChEBI" id="CHEBI:57856"/>
        <dbReference type="ChEBI" id="CHEBI:59789"/>
        <dbReference type="ChEBI" id="CHEBI:85452"/>
        <dbReference type="ChEBI" id="CHEBI:85454"/>
        <dbReference type="EC" id="2.1.1.37"/>
    </reaction>
</comment>
<dbReference type="NCBIfam" id="TIGR00675">
    <property type="entry name" value="dcm"/>
    <property type="match status" value="1"/>
</dbReference>
<name>A0AAV6EEN9_CAMHY</name>
<organism evidence="9 10">
    <name type="scientific">Campylobacter hyointestinalis subsp. lawsonii</name>
    <dbReference type="NCBI Taxonomy" id="91353"/>
    <lineage>
        <taxon>Bacteria</taxon>
        <taxon>Pseudomonadati</taxon>
        <taxon>Campylobacterota</taxon>
        <taxon>Epsilonproteobacteria</taxon>
        <taxon>Campylobacterales</taxon>
        <taxon>Campylobacteraceae</taxon>
        <taxon>Campylobacter</taxon>
    </lineage>
</organism>
<dbReference type="EC" id="2.1.1.37" evidence="8"/>
<proteinExistence type="inferred from homology"/>
<dbReference type="PANTHER" id="PTHR46098:SF1">
    <property type="entry name" value="TRNA (CYTOSINE(38)-C(5))-METHYLTRANSFERASE"/>
    <property type="match status" value="1"/>
</dbReference>
<dbReference type="GeneID" id="56509737"/>
<evidence type="ECO:0000256" key="7">
    <source>
        <dbReference type="RuleBase" id="RU000416"/>
    </source>
</evidence>
<evidence type="ECO:0000256" key="5">
    <source>
        <dbReference type="ARBA" id="ARBA00047422"/>
    </source>
</evidence>
<comment type="similarity">
    <text evidence="6 7">Belongs to the class I-like SAM-binding methyltransferase superfamily. C5-methyltransferase family.</text>
</comment>
<keyword evidence="2 6" id="KW-0808">Transferase</keyword>
<dbReference type="InterPro" id="IPR018117">
    <property type="entry name" value="C5_DNA_meth_AS"/>
</dbReference>
<evidence type="ECO:0000256" key="1">
    <source>
        <dbReference type="ARBA" id="ARBA00022603"/>
    </source>
</evidence>
<dbReference type="Pfam" id="PF00145">
    <property type="entry name" value="DNA_methylase"/>
    <property type="match status" value="1"/>
</dbReference>
<dbReference type="Gene3D" id="3.40.50.150">
    <property type="entry name" value="Vaccinia Virus protein VP39"/>
    <property type="match status" value="1"/>
</dbReference>
<dbReference type="PROSITE" id="PS00094">
    <property type="entry name" value="C5_MTASE_1"/>
    <property type="match status" value="1"/>
</dbReference>
<dbReference type="EMBL" id="VZON01000003">
    <property type="protein sequence ID" value="KAB0613169.1"/>
    <property type="molecule type" value="Genomic_DNA"/>
</dbReference>
<evidence type="ECO:0000313" key="9">
    <source>
        <dbReference type="EMBL" id="KAB0613169.1"/>
    </source>
</evidence>
<dbReference type="PROSITE" id="PS51679">
    <property type="entry name" value="SAM_MT_C5"/>
    <property type="match status" value="1"/>
</dbReference>
<dbReference type="GO" id="GO:0032259">
    <property type="term" value="P:methylation"/>
    <property type="evidence" value="ECO:0007669"/>
    <property type="project" value="UniProtKB-KW"/>
</dbReference>
<evidence type="ECO:0000256" key="6">
    <source>
        <dbReference type="PROSITE-ProRule" id="PRU01016"/>
    </source>
</evidence>
<keyword evidence="3 6" id="KW-0949">S-adenosyl-L-methionine</keyword>
<sequence length="274" mass="31553">MDKYKMQILDLFSGIGGFSLGFESANFKDYDFLKLPTKQESVNDGFFKTTAFCEIDINCHKVLKKHWADAPIFNDVTKITKDDLAPLGKIDIITGGFPCQDLSRTGKRAGLSGSRSGLFSEILRLARITDARFILFENASELITNKAYFKVFTQELRLCGYEYRAFLLRASAYGYMHERKRAYVIAYSGKVRHFCDEMLFSEVSNANIQEPSREIISIHNRRLWRKANGYENDLRDIRKDDGFCENVERIGMLGNSVVPEIVARFARFIKRIER</sequence>
<evidence type="ECO:0000256" key="8">
    <source>
        <dbReference type="RuleBase" id="RU000417"/>
    </source>
</evidence>